<dbReference type="GO" id="GO:0016757">
    <property type="term" value="F:glycosyltransferase activity"/>
    <property type="evidence" value="ECO:0007669"/>
    <property type="project" value="UniProtKB-KW"/>
</dbReference>
<sequence length="316" mass="35514">MNSNIKQVATIIFLILLICLLLHCYPVFATNRFPCCSDEEFETLKLKDPPMSGANVREMQKQLKRLGFYSGKIDGIYGPETYISVKNFQESYGLESDGIIGLRTLECIFEIYEEASYQPSQAPTGEIAILIDISERKLYILTDGEIYKKYPVAVGKWETPTPIGNWKITQKAIWGKGFGSRWMRINVPWGIYGIHGTNKPWSIGSFASAGCIRMLNKHVEEVYGWVKVGTPVVIVGGPYGTFTSGRKTLVRGDKGSDVLEVQKRLKGLGFYQGNLDGIFGRGMEKAVKYFQESRNLKVDGQVTARVYDELGIILFE</sequence>
<dbReference type="EMBL" id="CP059066">
    <property type="protein sequence ID" value="QSQ10297.1"/>
    <property type="molecule type" value="Genomic_DNA"/>
</dbReference>
<feature type="active site" description="Proton donor/acceptor" evidence="9">
    <location>
        <position position="195"/>
    </location>
</feature>
<evidence type="ECO:0000256" key="9">
    <source>
        <dbReference type="PROSITE-ProRule" id="PRU01373"/>
    </source>
</evidence>
<evidence type="ECO:0000256" key="6">
    <source>
        <dbReference type="ARBA" id="ARBA00022960"/>
    </source>
</evidence>
<dbReference type="InterPro" id="IPR036366">
    <property type="entry name" value="PGBDSf"/>
</dbReference>
<feature type="active site" description="Nucleophile" evidence="9">
    <location>
        <position position="211"/>
    </location>
</feature>
<dbReference type="PANTHER" id="PTHR30582">
    <property type="entry name" value="L,D-TRANSPEPTIDASE"/>
    <property type="match status" value="1"/>
</dbReference>
<dbReference type="UniPathway" id="UPA00219"/>
<keyword evidence="3" id="KW-0328">Glycosyltransferase</keyword>
<dbReference type="EC" id="2.-.-.-" evidence="11"/>
<feature type="domain" description="L,D-TPase catalytic" evidence="10">
    <location>
        <begin position="127"/>
        <end position="235"/>
    </location>
</feature>
<keyword evidence="8 9" id="KW-0961">Cell wall biogenesis/degradation</keyword>
<evidence type="ECO:0000256" key="3">
    <source>
        <dbReference type="ARBA" id="ARBA00022676"/>
    </source>
</evidence>
<dbReference type="GO" id="GO:0008360">
    <property type="term" value="P:regulation of cell shape"/>
    <property type="evidence" value="ECO:0007669"/>
    <property type="project" value="UniProtKB-UniRule"/>
</dbReference>
<evidence type="ECO:0000256" key="5">
    <source>
        <dbReference type="ARBA" id="ARBA00022801"/>
    </source>
</evidence>
<keyword evidence="5" id="KW-0378">Hydrolase</keyword>
<dbReference type="Gene3D" id="1.10.101.10">
    <property type="entry name" value="PGBD-like superfamily/PGBD"/>
    <property type="match status" value="2"/>
</dbReference>
<dbReference type="Pfam" id="PF01471">
    <property type="entry name" value="PG_binding_1"/>
    <property type="match status" value="2"/>
</dbReference>
<dbReference type="GO" id="GO:0005576">
    <property type="term" value="C:extracellular region"/>
    <property type="evidence" value="ECO:0007669"/>
    <property type="project" value="TreeGrafter"/>
</dbReference>
<comment type="similarity">
    <text evidence="2">Belongs to the YkuD family.</text>
</comment>
<keyword evidence="4 11" id="KW-0808">Transferase</keyword>
<dbReference type="Gene3D" id="2.40.440.10">
    <property type="entry name" value="L,D-transpeptidase catalytic domain-like"/>
    <property type="match status" value="1"/>
</dbReference>
<evidence type="ECO:0000259" key="10">
    <source>
        <dbReference type="PROSITE" id="PS52029"/>
    </source>
</evidence>
<keyword evidence="12" id="KW-1185">Reference proteome</keyword>
<evidence type="ECO:0000256" key="1">
    <source>
        <dbReference type="ARBA" id="ARBA00004752"/>
    </source>
</evidence>
<dbReference type="PANTHER" id="PTHR30582:SF24">
    <property type="entry name" value="L,D-TRANSPEPTIDASE ERFK_SRFK-RELATED"/>
    <property type="match status" value="1"/>
</dbReference>
<dbReference type="KEGG" id="kme:H0A61_02700"/>
<dbReference type="AlphaFoldDB" id="A0A8A0RSH9"/>
<reference evidence="11" key="1">
    <citation type="submission" date="2020-07" db="EMBL/GenBank/DDBJ databases">
        <title>Koleobacter methoxysyntrophicus gen. nov., sp. nov., a novel anaerobic bacterium isolated from deep subsurface oil field and proposal of Koleobacterales ord. nov. in the phylum Firmicutes.</title>
        <authorList>
            <person name="Sakamoto S."/>
            <person name="Tamaki H."/>
        </authorList>
    </citation>
    <scope>NUCLEOTIDE SEQUENCE</scope>
    <source>
        <strain evidence="11">NRmbB1</strain>
    </source>
</reference>
<dbReference type="Pfam" id="PF03734">
    <property type="entry name" value="YkuD"/>
    <property type="match status" value="1"/>
</dbReference>
<gene>
    <name evidence="11" type="primary">ykuD_2</name>
    <name evidence="11" type="ORF">H0A61_02700</name>
</gene>
<dbReference type="SUPFAM" id="SSF141523">
    <property type="entry name" value="L,D-transpeptidase catalytic domain-like"/>
    <property type="match status" value="1"/>
</dbReference>
<dbReference type="GO" id="GO:0071555">
    <property type="term" value="P:cell wall organization"/>
    <property type="evidence" value="ECO:0007669"/>
    <property type="project" value="UniProtKB-UniRule"/>
</dbReference>
<dbReference type="InterPro" id="IPR036365">
    <property type="entry name" value="PGBD-like_sf"/>
</dbReference>
<organism evidence="11 12">
    <name type="scientific">Koleobacter methoxysyntrophicus</name>
    <dbReference type="NCBI Taxonomy" id="2751313"/>
    <lineage>
        <taxon>Bacteria</taxon>
        <taxon>Bacillati</taxon>
        <taxon>Bacillota</taxon>
        <taxon>Clostridia</taxon>
        <taxon>Koleobacterales</taxon>
        <taxon>Koleobacteraceae</taxon>
        <taxon>Koleobacter</taxon>
    </lineage>
</organism>
<name>A0A8A0RSH9_9FIRM</name>
<evidence type="ECO:0000313" key="11">
    <source>
        <dbReference type="EMBL" id="QSQ10297.1"/>
    </source>
</evidence>
<dbReference type="GO" id="GO:0071972">
    <property type="term" value="F:peptidoglycan L,D-transpeptidase activity"/>
    <property type="evidence" value="ECO:0007669"/>
    <property type="project" value="TreeGrafter"/>
</dbReference>
<evidence type="ECO:0000256" key="7">
    <source>
        <dbReference type="ARBA" id="ARBA00022984"/>
    </source>
</evidence>
<dbReference type="PROSITE" id="PS52029">
    <property type="entry name" value="LD_TPASE"/>
    <property type="match status" value="1"/>
</dbReference>
<protein>
    <submittedName>
        <fullName evidence="11">L,D-transpeptidase YkuD</fullName>
        <ecNumber evidence="11">2.-.-.-</ecNumber>
    </submittedName>
</protein>
<dbReference type="InterPro" id="IPR002477">
    <property type="entry name" value="Peptidoglycan-bd-like"/>
</dbReference>
<dbReference type="Proteomes" id="UP000662904">
    <property type="component" value="Chromosome"/>
</dbReference>
<evidence type="ECO:0000313" key="12">
    <source>
        <dbReference type="Proteomes" id="UP000662904"/>
    </source>
</evidence>
<keyword evidence="7 9" id="KW-0573">Peptidoglycan synthesis</keyword>
<dbReference type="SUPFAM" id="SSF47090">
    <property type="entry name" value="PGBD-like"/>
    <property type="match status" value="2"/>
</dbReference>
<dbReference type="InterPro" id="IPR050979">
    <property type="entry name" value="LD-transpeptidase"/>
</dbReference>
<evidence type="ECO:0000256" key="2">
    <source>
        <dbReference type="ARBA" id="ARBA00005992"/>
    </source>
</evidence>
<accession>A0A8A0RSH9</accession>
<evidence type="ECO:0000256" key="4">
    <source>
        <dbReference type="ARBA" id="ARBA00022679"/>
    </source>
</evidence>
<dbReference type="InterPro" id="IPR038063">
    <property type="entry name" value="Transpep_catalytic_dom"/>
</dbReference>
<keyword evidence="6 9" id="KW-0133">Cell shape</keyword>
<dbReference type="CDD" id="cd16913">
    <property type="entry name" value="YkuD_like"/>
    <property type="match status" value="1"/>
</dbReference>
<dbReference type="InterPro" id="IPR005490">
    <property type="entry name" value="LD_TPept_cat_dom"/>
</dbReference>
<dbReference type="GO" id="GO:0018104">
    <property type="term" value="P:peptidoglycan-protein cross-linking"/>
    <property type="evidence" value="ECO:0007669"/>
    <property type="project" value="TreeGrafter"/>
</dbReference>
<evidence type="ECO:0000256" key="8">
    <source>
        <dbReference type="ARBA" id="ARBA00023316"/>
    </source>
</evidence>
<comment type="pathway">
    <text evidence="1 9">Cell wall biogenesis; peptidoglycan biosynthesis.</text>
</comment>
<proteinExistence type="inferred from homology"/>